<comment type="caution">
    <text evidence="1">The sequence shown here is derived from an EMBL/GenBank/DDBJ whole genome shotgun (WGS) entry which is preliminary data.</text>
</comment>
<accession>A0ABQ2LDM2</accession>
<evidence type="ECO:0000313" key="2">
    <source>
        <dbReference type="Proteomes" id="UP000602381"/>
    </source>
</evidence>
<organism evidence="1 2">
    <name type="scientific">Iodidimonas muriae</name>
    <dbReference type="NCBI Taxonomy" id="261467"/>
    <lineage>
        <taxon>Bacteria</taxon>
        <taxon>Pseudomonadati</taxon>
        <taxon>Pseudomonadota</taxon>
        <taxon>Alphaproteobacteria</taxon>
        <taxon>Iodidimonadales</taxon>
        <taxon>Iodidimonadaceae</taxon>
        <taxon>Iodidimonas</taxon>
    </lineage>
</organism>
<gene>
    <name evidence="1" type="ORF">GCM10007972_16860</name>
</gene>
<sequence length="99" mass="11082">MNNHIHQNSITALLFDSSSSYLVSMADEDDAPLLWDLSAKGEDRTWNNKRAIQILPSIKLNEATPAGIDTIQFNPIAPELVTTHRVTETAVVWEIVRQP</sequence>
<evidence type="ECO:0000313" key="1">
    <source>
        <dbReference type="EMBL" id="GGO12213.1"/>
    </source>
</evidence>
<protein>
    <submittedName>
        <fullName evidence="1">Uncharacterized protein</fullName>
    </submittedName>
</protein>
<proteinExistence type="predicted"/>
<name>A0ABQ2LDM2_9PROT</name>
<reference evidence="2" key="1">
    <citation type="journal article" date="2019" name="Int. J. Syst. Evol. Microbiol.">
        <title>The Global Catalogue of Microorganisms (GCM) 10K type strain sequencing project: providing services to taxonomists for standard genome sequencing and annotation.</title>
        <authorList>
            <consortium name="The Broad Institute Genomics Platform"/>
            <consortium name="The Broad Institute Genome Sequencing Center for Infectious Disease"/>
            <person name="Wu L."/>
            <person name="Ma J."/>
        </authorList>
    </citation>
    <scope>NUCLEOTIDE SEQUENCE [LARGE SCALE GENOMIC DNA]</scope>
    <source>
        <strain evidence="2">JCM 17843</strain>
    </source>
</reference>
<dbReference type="EMBL" id="BMOV01000005">
    <property type="protein sequence ID" value="GGO12213.1"/>
    <property type="molecule type" value="Genomic_DNA"/>
</dbReference>
<dbReference type="Proteomes" id="UP000602381">
    <property type="component" value="Unassembled WGS sequence"/>
</dbReference>
<keyword evidence="2" id="KW-1185">Reference proteome</keyword>